<dbReference type="CDD" id="cd06173">
    <property type="entry name" value="MFS_MefA_like"/>
    <property type="match status" value="1"/>
</dbReference>
<proteinExistence type="predicted"/>
<dbReference type="Pfam" id="PF05977">
    <property type="entry name" value="MFS_3"/>
    <property type="match status" value="1"/>
</dbReference>
<dbReference type="SUPFAM" id="SSF103473">
    <property type="entry name" value="MFS general substrate transporter"/>
    <property type="match status" value="1"/>
</dbReference>
<keyword evidence="9" id="KW-1185">Reference proteome</keyword>
<feature type="transmembrane region" description="Helical" evidence="7">
    <location>
        <begin position="225"/>
        <end position="245"/>
    </location>
</feature>
<dbReference type="Proteomes" id="UP000580910">
    <property type="component" value="Unassembled WGS sequence"/>
</dbReference>
<feature type="transmembrane region" description="Helical" evidence="7">
    <location>
        <begin position="16"/>
        <end position="44"/>
    </location>
</feature>
<evidence type="ECO:0000256" key="1">
    <source>
        <dbReference type="ARBA" id="ARBA00004651"/>
    </source>
</evidence>
<keyword evidence="2" id="KW-0813">Transport</keyword>
<dbReference type="EMBL" id="JACGXA010000001">
    <property type="protein sequence ID" value="MBA8802838.1"/>
    <property type="molecule type" value="Genomic_DNA"/>
</dbReference>
<feature type="transmembrane region" description="Helical" evidence="7">
    <location>
        <begin position="365"/>
        <end position="391"/>
    </location>
</feature>
<keyword evidence="6 7" id="KW-0472">Membrane</keyword>
<evidence type="ECO:0000256" key="6">
    <source>
        <dbReference type="ARBA" id="ARBA00023136"/>
    </source>
</evidence>
<reference evidence="8 9" key="1">
    <citation type="submission" date="2020-07" db="EMBL/GenBank/DDBJ databases">
        <title>Sequencing the genomes of 1000 actinobacteria strains.</title>
        <authorList>
            <person name="Klenk H.-P."/>
        </authorList>
    </citation>
    <scope>NUCLEOTIDE SEQUENCE [LARGE SCALE GENOMIC DNA]</scope>
    <source>
        <strain evidence="8 9">DSM 21349</strain>
    </source>
</reference>
<keyword evidence="3" id="KW-1003">Cell membrane</keyword>
<keyword evidence="4 7" id="KW-0812">Transmembrane</keyword>
<comment type="caution">
    <text evidence="8">The sequence shown here is derived from an EMBL/GenBank/DDBJ whole genome shotgun (WGS) entry which is preliminary data.</text>
</comment>
<feature type="transmembrane region" description="Helical" evidence="7">
    <location>
        <begin position="257"/>
        <end position="277"/>
    </location>
</feature>
<evidence type="ECO:0000256" key="7">
    <source>
        <dbReference type="SAM" id="Phobius"/>
    </source>
</evidence>
<evidence type="ECO:0000256" key="3">
    <source>
        <dbReference type="ARBA" id="ARBA00022475"/>
    </source>
</evidence>
<dbReference type="RefSeq" id="WP_343055498.1">
    <property type="nucleotide sequence ID" value="NZ_JACGXA010000001.1"/>
</dbReference>
<keyword evidence="5 7" id="KW-1133">Transmembrane helix</keyword>
<sequence length="454" mass="46457">MISGDTPVRRDVGRLWAAYAVSEAGTAVGAGALPLVALLVLHLGPLEVSVVAALSGIVAAVLALPLGSLIEFRPKRSAMVAADLARFAAFGSVPVAAAFGALTYAHLCAVAVVQALGVIAFGAASGAHLKALVPADERLHVVSRFETTFWTATTVGPPIGGALVSLVGATASMAVDAVSFLLSAIGVRRLRTPEPAPPVRTPGTNRRSDLVAGWREIHAHRGMRALFWNSLLCGGSLMMAAPLVPVLMLRDLGFAPWQYGLALGVPGLGGIVGALLTPRLTERYGARRVLMTSGVARTMWMSLIALATPGATGLVLIITANTLLLLSAGAFNPSFTAYRLAAAPDDHVVRVIASWSISQRTVQPMFMLAGGVLAASTSARTAILVAAVLLVSSAVLLPWRAPHAEPPGSAPPCGAETGGFSDVDQAAGQVAVATAPPVTSTVSCTSSVPFGTRT</sequence>
<evidence type="ECO:0000256" key="5">
    <source>
        <dbReference type="ARBA" id="ARBA00022989"/>
    </source>
</evidence>
<protein>
    <submittedName>
        <fullName evidence="8">MFS family permease</fullName>
    </submittedName>
</protein>
<evidence type="ECO:0000313" key="8">
    <source>
        <dbReference type="EMBL" id="MBA8802838.1"/>
    </source>
</evidence>
<dbReference type="InterPro" id="IPR036259">
    <property type="entry name" value="MFS_trans_sf"/>
</dbReference>
<feature type="transmembrane region" description="Helical" evidence="7">
    <location>
        <begin position="84"/>
        <end position="105"/>
    </location>
</feature>
<evidence type="ECO:0000256" key="4">
    <source>
        <dbReference type="ARBA" id="ARBA00022692"/>
    </source>
</evidence>
<dbReference type="GO" id="GO:0005886">
    <property type="term" value="C:plasma membrane"/>
    <property type="evidence" value="ECO:0007669"/>
    <property type="project" value="UniProtKB-SubCell"/>
</dbReference>
<feature type="transmembrane region" description="Helical" evidence="7">
    <location>
        <begin position="298"/>
        <end position="326"/>
    </location>
</feature>
<dbReference type="AlphaFoldDB" id="A0A7W3IY92"/>
<accession>A0A7W3IY92</accession>
<name>A0A7W3IY92_9ACTN</name>
<dbReference type="InterPro" id="IPR010290">
    <property type="entry name" value="TM_effector"/>
</dbReference>
<gene>
    <name evidence="8" type="ORF">FB382_001129</name>
</gene>
<dbReference type="PANTHER" id="PTHR23513">
    <property type="entry name" value="INTEGRAL MEMBRANE EFFLUX PROTEIN-RELATED"/>
    <property type="match status" value="1"/>
</dbReference>
<comment type="subcellular location">
    <subcellularLocation>
        <location evidence="1">Cell membrane</location>
        <topology evidence="1">Multi-pass membrane protein</topology>
    </subcellularLocation>
</comment>
<organism evidence="8 9">
    <name type="scientific">Nocardioides ginsengisegetis</name>
    <dbReference type="NCBI Taxonomy" id="661491"/>
    <lineage>
        <taxon>Bacteria</taxon>
        <taxon>Bacillati</taxon>
        <taxon>Actinomycetota</taxon>
        <taxon>Actinomycetes</taxon>
        <taxon>Propionibacteriales</taxon>
        <taxon>Nocardioidaceae</taxon>
        <taxon>Nocardioides</taxon>
    </lineage>
</organism>
<evidence type="ECO:0000313" key="9">
    <source>
        <dbReference type="Proteomes" id="UP000580910"/>
    </source>
</evidence>
<dbReference type="PANTHER" id="PTHR23513:SF6">
    <property type="entry name" value="MAJOR FACILITATOR SUPERFAMILY ASSOCIATED DOMAIN-CONTAINING PROTEIN"/>
    <property type="match status" value="1"/>
</dbReference>
<evidence type="ECO:0000256" key="2">
    <source>
        <dbReference type="ARBA" id="ARBA00022448"/>
    </source>
</evidence>
<feature type="transmembrane region" description="Helical" evidence="7">
    <location>
        <begin position="50"/>
        <end position="72"/>
    </location>
</feature>
<dbReference type="Gene3D" id="1.20.1250.20">
    <property type="entry name" value="MFS general substrate transporter like domains"/>
    <property type="match status" value="1"/>
</dbReference>